<evidence type="ECO:0000259" key="2">
    <source>
        <dbReference type="Pfam" id="PF16420"/>
    </source>
</evidence>
<dbReference type="GO" id="GO:0000045">
    <property type="term" value="P:autophagosome assembly"/>
    <property type="evidence" value="ECO:0007669"/>
    <property type="project" value="TreeGrafter"/>
</dbReference>
<proteinExistence type="predicted"/>
<dbReference type="InterPro" id="IPR045886">
    <property type="entry name" value="ThiF/MoeB/HesA"/>
</dbReference>
<dbReference type="InterPro" id="IPR000594">
    <property type="entry name" value="ThiF_NAD_FAD-bd"/>
</dbReference>
<dbReference type="VEuPathDB" id="PlasmoDB:PmUG01_09035400"/>
<dbReference type="GO" id="GO:0019778">
    <property type="term" value="F:Atg12 activating enzyme activity"/>
    <property type="evidence" value="ECO:0007669"/>
    <property type="project" value="TreeGrafter"/>
</dbReference>
<organism evidence="3 4">
    <name type="scientific">Plasmodium malariae</name>
    <dbReference type="NCBI Taxonomy" id="5858"/>
    <lineage>
        <taxon>Eukaryota</taxon>
        <taxon>Sar</taxon>
        <taxon>Alveolata</taxon>
        <taxon>Apicomplexa</taxon>
        <taxon>Aconoidasida</taxon>
        <taxon>Haemosporida</taxon>
        <taxon>Plasmodiidae</taxon>
        <taxon>Plasmodium</taxon>
        <taxon>Plasmodium (Plasmodium)</taxon>
    </lineage>
</organism>
<dbReference type="PANTHER" id="PTHR10953:SF3">
    <property type="entry name" value="UBIQUITIN-LIKE MODIFIER-ACTIVATING ENZYME ATG7"/>
    <property type="match status" value="1"/>
</dbReference>
<evidence type="ECO:0000259" key="1">
    <source>
        <dbReference type="Pfam" id="PF00899"/>
    </source>
</evidence>
<dbReference type="GO" id="GO:0006995">
    <property type="term" value="P:cellular response to nitrogen starvation"/>
    <property type="evidence" value="ECO:0007669"/>
    <property type="project" value="TreeGrafter"/>
</dbReference>
<dbReference type="SUPFAM" id="SSF69572">
    <property type="entry name" value="Activating enzymes of the ubiquitin-like proteins"/>
    <property type="match status" value="1"/>
</dbReference>
<dbReference type="InterPro" id="IPR042522">
    <property type="entry name" value="Atg7_N_1"/>
</dbReference>
<sequence length="1239" mass="144709">MDTSNHPNARSLREFDIHNPAEIEGVQILKHCYNEFKIDISFFIKLHEKKTNVYKLKSDYVNLISSTYVNKTKTMHKYNRTQENAAITELEYPHIYVSTVEVNKKSFTGDEKYIENEEEKIERGIWEVVKEAGEGMKEAGEGVKEIWEGVKEAGEGSEETMEEMKENYIAQMHRSRREIKINRYNKKYLGVLLNFNTLEEFLNAKRNEHINYALNDIRSYLKEHNCVERSKEGRKEESIYDDSFWEYKAGELNFFEKINKYLILSYLDLKTFICYYSIANPIIKPDEDYKLITPFERIFFYIDSRTLYLNNDKRGFNITDLLYLSYNIDTYFDNFKMFIKSNIFLLLKFDSNNNTIRKFNYTQYYSTCLYNMCLYTNGGAVRSKREKEFYQINNFKKLFEYLSSINWGRGNRGHMYEWKKEEWKKRKEEGEEKREDNCVSELCQNLDMVILPISCLSELKEDIKNSKDRVLKNIKKDIFDLYICVVDPNYTHNSLGWDFRNFLYFFSKKYELYNFEIDLFAFRDLSLLSDECVCKFNMEKELLWIYPIHNIRGVNTNNRDYTSPYVSNICKVNYTNINKNKSNGCINEYSTMKKEECKDRESIHTNNSIFVCMNMDDIDKSLIGKTTGNASSFNDNTNVCNGITCNTATAIDSNATKAFEIINEKKPLVKYFLNSSIFKIKFPNKHSFEEGPNKPNFSRDEKCTYGDTDISSINLMTNCSFECTAELDLSVNTKLENREKSKDKNTSSCSILISSNSNKHIMRNNSKYEIISGWKTYEKVIHGTKKQSIIYVINLNDFLNKNTIQRISVELNIKLIKWKILKDLKFEKIKKLKILIIGLGTLGCMVARNCVSWGIQNFTFIDNARVSYSNVSRQYLYTIADAERYGNLGEYKCIAAKNNLLKISPDINITAKVMDIPMPGHLNYLKDKNIENKMNELDELIENHDVVFLLTDSKESRYFPCLLIAEKQYNCLKEIRKIVTHDTPKQVVHSYTTSDTNTHIAYTDHVTYTYHTNIYKKSGLSNEGNFDRNIFYNNILTNVKKLPKMPPLGITVAIGFDSFLVLRHSFLYFKAACYFCNDMHSPSDSLTYRTLDEKCTVTRSGISTISSAMSTELLISLTQHPLYFFAPHSDQDQYIYNYDSNNKSVNNDETKKTNLSNSFISCLGATPHILTFNLANFSIKKLFSHAFEKCLCCSENVISLYQEDKMDFIKNVISDSLVLERVTNIGQLKVQENDVIILD</sequence>
<dbReference type="PANTHER" id="PTHR10953">
    <property type="entry name" value="UBIQUITIN-ACTIVATING ENZYME E1"/>
    <property type="match status" value="1"/>
</dbReference>
<reference evidence="3 4" key="1">
    <citation type="submission" date="2016-06" db="EMBL/GenBank/DDBJ databases">
        <authorList>
            <consortium name="Pathogen Informatics"/>
        </authorList>
    </citation>
    <scope>NUCLEOTIDE SEQUENCE [LARGE SCALE GENOMIC DNA]</scope>
    <source>
        <strain evidence="3">PmlGA01</strain>
    </source>
</reference>
<protein>
    <submittedName>
        <fullName evidence="3">Autophagy-related protein 7, putative</fullName>
    </submittedName>
</protein>
<dbReference type="GO" id="GO:0000407">
    <property type="term" value="C:phagophore assembly site"/>
    <property type="evidence" value="ECO:0007669"/>
    <property type="project" value="TreeGrafter"/>
</dbReference>
<dbReference type="Gene3D" id="3.40.50.720">
    <property type="entry name" value="NAD(P)-binding Rossmann-like Domain"/>
    <property type="match status" value="1"/>
</dbReference>
<dbReference type="AlphaFoldDB" id="A0A1C3KCR8"/>
<dbReference type="GO" id="GO:0019779">
    <property type="term" value="F:Atg8 activating enzyme activity"/>
    <property type="evidence" value="ECO:0007669"/>
    <property type="project" value="TreeGrafter"/>
</dbReference>
<dbReference type="InterPro" id="IPR032197">
    <property type="entry name" value="Atg7_N"/>
</dbReference>
<name>A0A1C3KCR8_PLAMA</name>
<dbReference type="GO" id="GO:0032446">
    <property type="term" value="P:protein modification by small protein conjugation"/>
    <property type="evidence" value="ECO:0007669"/>
    <property type="project" value="TreeGrafter"/>
</dbReference>
<dbReference type="Proteomes" id="UP000219799">
    <property type="component" value="Chromosome 9"/>
</dbReference>
<dbReference type="InterPro" id="IPR035985">
    <property type="entry name" value="Ubiquitin-activating_enz"/>
</dbReference>
<dbReference type="InterPro" id="IPR042523">
    <property type="entry name" value="Atg7_N_2"/>
</dbReference>
<dbReference type="GO" id="GO:0000422">
    <property type="term" value="P:autophagy of mitochondrion"/>
    <property type="evidence" value="ECO:0007669"/>
    <property type="project" value="TreeGrafter"/>
</dbReference>
<gene>
    <name evidence="3" type="primary">ATG7</name>
    <name evidence="3" type="ORF">PMLGA01_090027200</name>
</gene>
<accession>A0A1C3KCR8</accession>
<feature type="domain" description="Ubiquitin-like modifier-activating enzyme Atg7 N-terminal" evidence="2">
    <location>
        <begin position="181"/>
        <end position="526"/>
    </location>
</feature>
<dbReference type="Pfam" id="PF00899">
    <property type="entry name" value="ThiF"/>
    <property type="match status" value="1"/>
</dbReference>
<feature type="domain" description="THIF-type NAD/FAD binding fold" evidence="1">
    <location>
        <begin position="816"/>
        <end position="1147"/>
    </location>
</feature>
<dbReference type="EMBL" id="LT594497">
    <property type="protein sequence ID" value="SBT71363.1"/>
    <property type="molecule type" value="Genomic_DNA"/>
</dbReference>
<evidence type="ECO:0000313" key="3">
    <source>
        <dbReference type="EMBL" id="SBT71363.1"/>
    </source>
</evidence>
<dbReference type="Gene3D" id="3.40.140.100">
    <property type="entry name" value="Ubiquitin-like modifier-activating enzyme ATG7 C-terminal domain"/>
    <property type="match status" value="1"/>
</dbReference>
<dbReference type="Pfam" id="PF16420">
    <property type="entry name" value="ATG7_N"/>
    <property type="match status" value="1"/>
</dbReference>
<dbReference type="GO" id="GO:0034727">
    <property type="term" value="P:piecemeal microautophagy of the nucleus"/>
    <property type="evidence" value="ECO:0007669"/>
    <property type="project" value="TreeGrafter"/>
</dbReference>
<evidence type="ECO:0000313" key="4">
    <source>
        <dbReference type="Proteomes" id="UP000219799"/>
    </source>
</evidence>
<dbReference type="Gene3D" id="3.40.140.70">
    <property type="entry name" value="Ubiquitin-like modifier-activating enzyme ATG7 N-terminal domain"/>
    <property type="match status" value="1"/>
</dbReference>